<protein>
    <submittedName>
        <fullName evidence="1">Uncharacterized protein</fullName>
    </submittedName>
</protein>
<name>A0A974BWC9_XENLA</name>
<dbReference type="Proteomes" id="UP000694892">
    <property type="component" value="Chromosome 9_10S"/>
</dbReference>
<evidence type="ECO:0000313" key="2">
    <source>
        <dbReference type="Proteomes" id="UP000694892"/>
    </source>
</evidence>
<proteinExistence type="predicted"/>
<dbReference type="AlphaFoldDB" id="A0A974BWC9"/>
<accession>A0A974BWC9</accession>
<sequence>MTTCIVCNLTASPPPPKLKGFKMHKSTNLFTVKPPLSWDGIVMFNPYICSAPASPRGALIALITAGERGLCLFLWVLSPNVGNPAGMKGGGGILFAH</sequence>
<dbReference type="EMBL" id="CM004483">
    <property type="protein sequence ID" value="OCT61857.1"/>
    <property type="molecule type" value="Genomic_DNA"/>
</dbReference>
<organism evidence="1 2">
    <name type="scientific">Xenopus laevis</name>
    <name type="common">African clawed frog</name>
    <dbReference type="NCBI Taxonomy" id="8355"/>
    <lineage>
        <taxon>Eukaryota</taxon>
        <taxon>Metazoa</taxon>
        <taxon>Chordata</taxon>
        <taxon>Craniata</taxon>
        <taxon>Vertebrata</taxon>
        <taxon>Euteleostomi</taxon>
        <taxon>Amphibia</taxon>
        <taxon>Batrachia</taxon>
        <taxon>Anura</taxon>
        <taxon>Pipoidea</taxon>
        <taxon>Pipidae</taxon>
        <taxon>Xenopodinae</taxon>
        <taxon>Xenopus</taxon>
        <taxon>Xenopus</taxon>
    </lineage>
</organism>
<reference evidence="2" key="1">
    <citation type="journal article" date="2016" name="Nature">
        <title>Genome evolution in the allotetraploid frog Xenopus laevis.</title>
        <authorList>
            <person name="Session A.M."/>
            <person name="Uno Y."/>
            <person name="Kwon T."/>
            <person name="Chapman J.A."/>
            <person name="Toyoda A."/>
            <person name="Takahashi S."/>
            <person name="Fukui A."/>
            <person name="Hikosaka A."/>
            <person name="Suzuki A."/>
            <person name="Kondo M."/>
            <person name="van Heeringen S.J."/>
            <person name="Quigley I."/>
            <person name="Heinz S."/>
            <person name="Ogino H."/>
            <person name="Ochi H."/>
            <person name="Hellsten U."/>
            <person name="Lyons J.B."/>
            <person name="Simakov O."/>
            <person name="Putnam N."/>
            <person name="Stites J."/>
            <person name="Kuroki Y."/>
            <person name="Tanaka T."/>
            <person name="Michiue T."/>
            <person name="Watanabe M."/>
            <person name="Bogdanovic O."/>
            <person name="Lister R."/>
            <person name="Georgiou G."/>
            <person name="Paranjpe S.S."/>
            <person name="van Kruijsbergen I."/>
            <person name="Shu S."/>
            <person name="Carlson J."/>
            <person name="Kinoshita T."/>
            <person name="Ohta Y."/>
            <person name="Mawaribuchi S."/>
            <person name="Jenkins J."/>
            <person name="Grimwood J."/>
            <person name="Schmutz J."/>
            <person name="Mitros T."/>
            <person name="Mozaffari S.V."/>
            <person name="Suzuki Y."/>
            <person name="Haramoto Y."/>
            <person name="Yamamoto T.S."/>
            <person name="Takagi C."/>
            <person name="Heald R."/>
            <person name="Miller K."/>
            <person name="Haudenschild C."/>
            <person name="Kitzman J."/>
            <person name="Nakayama T."/>
            <person name="Izutsu Y."/>
            <person name="Robert J."/>
            <person name="Fortriede J."/>
            <person name="Burns K."/>
            <person name="Lotay V."/>
            <person name="Karimi K."/>
            <person name="Yasuoka Y."/>
            <person name="Dichmann D.S."/>
            <person name="Flajnik M.F."/>
            <person name="Houston D.W."/>
            <person name="Shendure J."/>
            <person name="DuPasquier L."/>
            <person name="Vize P.D."/>
            <person name="Zorn A.M."/>
            <person name="Ito M."/>
            <person name="Marcotte E.M."/>
            <person name="Wallingford J.B."/>
            <person name="Ito Y."/>
            <person name="Asashima M."/>
            <person name="Ueno N."/>
            <person name="Matsuda Y."/>
            <person name="Veenstra G.J."/>
            <person name="Fujiyama A."/>
            <person name="Harland R.M."/>
            <person name="Taira M."/>
            <person name="Rokhsar D.S."/>
        </authorList>
    </citation>
    <scope>NUCLEOTIDE SEQUENCE [LARGE SCALE GENOMIC DNA]</scope>
    <source>
        <strain evidence="2">J</strain>
    </source>
</reference>
<gene>
    <name evidence="1" type="ORF">XELAEV_18047887mg</name>
</gene>
<evidence type="ECO:0000313" key="1">
    <source>
        <dbReference type="EMBL" id="OCT61857.1"/>
    </source>
</evidence>